<organism evidence="1 2">
    <name type="scientific">Portunus trituberculatus</name>
    <name type="common">Swimming crab</name>
    <name type="synonym">Neptunus trituberculatus</name>
    <dbReference type="NCBI Taxonomy" id="210409"/>
    <lineage>
        <taxon>Eukaryota</taxon>
        <taxon>Metazoa</taxon>
        <taxon>Ecdysozoa</taxon>
        <taxon>Arthropoda</taxon>
        <taxon>Crustacea</taxon>
        <taxon>Multicrustacea</taxon>
        <taxon>Malacostraca</taxon>
        <taxon>Eumalacostraca</taxon>
        <taxon>Eucarida</taxon>
        <taxon>Decapoda</taxon>
        <taxon>Pleocyemata</taxon>
        <taxon>Brachyura</taxon>
        <taxon>Eubrachyura</taxon>
        <taxon>Portunoidea</taxon>
        <taxon>Portunidae</taxon>
        <taxon>Portuninae</taxon>
        <taxon>Portunus</taxon>
    </lineage>
</organism>
<gene>
    <name evidence="1" type="ORF">E2C01_075475</name>
</gene>
<name>A0A5B7IG87_PORTR</name>
<evidence type="ECO:0000313" key="1">
    <source>
        <dbReference type="EMBL" id="MPC80879.1"/>
    </source>
</evidence>
<evidence type="ECO:0000313" key="2">
    <source>
        <dbReference type="Proteomes" id="UP000324222"/>
    </source>
</evidence>
<protein>
    <submittedName>
        <fullName evidence="1">Uncharacterized protein</fullName>
    </submittedName>
</protein>
<accession>A0A5B7IG87</accession>
<dbReference type="Proteomes" id="UP000324222">
    <property type="component" value="Unassembled WGS sequence"/>
</dbReference>
<sequence>MVVLWQIVVSCVSEEGDPELSKDYILLRRMIDNVDNFLEVTALGEDLAMDIIK</sequence>
<dbReference type="OrthoDB" id="2325716at2759"/>
<reference evidence="1 2" key="1">
    <citation type="submission" date="2019-05" db="EMBL/GenBank/DDBJ databases">
        <title>Another draft genome of Portunus trituberculatus and its Hox gene families provides insights of decapod evolution.</title>
        <authorList>
            <person name="Jeong J.-H."/>
            <person name="Song I."/>
            <person name="Kim S."/>
            <person name="Choi T."/>
            <person name="Kim D."/>
            <person name="Ryu S."/>
            <person name="Kim W."/>
        </authorList>
    </citation>
    <scope>NUCLEOTIDE SEQUENCE [LARGE SCALE GENOMIC DNA]</scope>
    <source>
        <tissue evidence="1">Muscle</tissue>
    </source>
</reference>
<comment type="caution">
    <text evidence="1">The sequence shown here is derived from an EMBL/GenBank/DDBJ whole genome shotgun (WGS) entry which is preliminary data.</text>
</comment>
<dbReference type="AlphaFoldDB" id="A0A5B7IG87"/>
<keyword evidence="2" id="KW-1185">Reference proteome</keyword>
<dbReference type="EMBL" id="VSRR010055285">
    <property type="protein sequence ID" value="MPC80879.1"/>
    <property type="molecule type" value="Genomic_DNA"/>
</dbReference>
<proteinExistence type="predicted"/>